<dbReference type="SUPFAM" id="SSF51905">
    <property type="entry name" value="FAD/NAD(P)-binding domain"/>
    <property type="match status" value="1"/>
</dbReference>
<accession>A0ABV0J6H0</accession>
<feature type="domain" description="Pyridine nucleotide-disulphide oxidoreductase dimerisation" evidence="10">
    <location>
        <begin position="377"/>
        <end position="485"/>
    </location>
</feature>
<keyword evidence="8 9" id="KW-0676">Redox-active center</keyword>
<evidence type="ECO:0000313" key="12">
    <source>
        <dbReference type="EMBL" id="MEP0816740.1"/>
    </source>
</evidence>
<sequence>MSQPSVESVKVLPMDEYNEALVNQVRPDHWTNPQPAACYNLVVIGGGTAGLVTAAGAAGLGAKVALVEKHLLGGDCLNVGCVPSKCMIRSARAVADLKAAGQHGIQIPENLEVDFATVMERLRRVRAEISYHDSAQRFQQLGVDVFYGTAKFTSSNTAEVAGQTLRFKQAVIATGTRAVEPAIPGLAEAGYLTNETVFRLTQRPQRLAVVGGGPIGCELAQAFQRLGSEVVVLHKNDHLLDREDADAAEIIQQTFINEGIQLLLSAQIQRVEVSSAGKVIYYESNGQPDSIVVDEILVGAGRVPRVEGLDLERVGVKYDKTQGVWVNDRLQTTNPRIYAAGDICMDWKFTHAADAAARIVIQNALFLGRKKLSSLTMPWVTYTDPEVAHVGLYEPQAEAQGINLDTYLVPLEEIDRAIVDGETAGFAKIHVKQGTDKIVGATIVARHAGEMISEVTLAMVGNLGLGAIANTIHPYPTQAEVIRKAADAYNRARLTPTIKKLFSTWLAWRRS</sequence>
<protein>
    <submittedName>
        <fullName evidence="12">Mercuric reductase</fullName>
    </submittedName>
</protein>
<dbReference type="PANTHER" id="PTHR43014">
    <property type="entry name" value="MERCURIC REDUCTASE"/>
    <property type="match status" value="1"/>
</dbReference>
<evidence type="ECO:0000256" key="5">
    <source>
        <dbReference type="ARBA" id="ARBA00022857"/>
    </source>
</evidence>
<dbReference type="Proteomes" id="UP001464891">
    <property type="component" value="Unassembled WGS sequence"/>
</dbReference>
<evidence type="ECO:0000259" key="11">
    <source>
        <dbReference type="Pfam" id="PF07992"/>
    </source>
</evidence>
<keyword evidence="6 9" id="KW-0560">Oxidoreductase</keyword>
<dbReference type="Pfam" id="PF02852">
    <property type="entry name" value="Pyr_redox_dim"/>
    <property type="match status" value="1"/>
</dbReference>
<dbReference type="PRINTS" id="PR00411">
    <property type="entry name" value="PNDRDTASEI"/>
</dbReference>
<feature type="domain" description="FAD/NAD(P)-binding" evidence="11">
    <location>
        <begin position="39"/>
        <end position="355"/>
    </location>
</feature>
<dbReference type="Gene3D" id="3.30.390.30">
    <property type="match status" value="1"/>
</dbReference>
<reference evidence="12 13" key="1">
    <citation type="submission" date="2022-04" db="EMBL/GenBank/DDBJ databases">
        <title>Positive selection, recombination, and allopatry shape intraspecific diversity of widespread and dominant cyanobacteria.</title>
        <authorList>
            <person name="Wei J."/>
            <person name="Shu W."/>
            <person name="Hu C."/>
        </authorList>
    </citation>
    <scope>NUCLEOTIDE SEQUENCE [LARGE SCALE GENOMIC DNA]</scope>
    <source>
        <strain evidence="12 13">GB2-A4</strain>
    </source>
</reference>
<dbReference type="InterPro" id="IPR012999">
    <property type="entry name" value="Pyr_OxRdtase_I_AS"/>
</dbReference>
<dbReference type="InterPro" id="IPR001100">
    <property type="entry name" value="Pyr_nuc-diS_OxRdtase"/>
</dbReference>
<dbReference type="EMBL" id="JAMPKM010000003">
    <property type="protein sequence ID" value="MEP0816740.1"/>
    <property type="molecule type" value="Genomic_DNA"/>
</dbReference>
<dbReference type="PANTHER" id="PTHR43014:SF2">
    <property type="entry name" value="MERCURIC REDUCTASE"/>
    <property type="match status" value="1"/>
</dbReference>
<keyword evidence="5" id="KW-0521">NADP</keyword>
<keyword evidence="7" id="KW-1015">Disulfide bond</keyword>
<evidence type="ECO:0000256" key="3">
    <source>
        <dbReference type="ARBA" id="ARBA00022630"/>
    </source>
</evidence>
<evidence type="ECO:0000256" key="7">
    <source>
        <dbReference type="ARBA" id="ARBA00023157"/>
    </source>
</evidence>
<evidence type="ECO:0000256" key="6">
    <source>
        <dbReference type="ARBA" id="ARBA00023002"/>
    </source>
</evidence>
<dbReference type="PIRSF" id="PIRSF000350">
    <property type="entry name" value="Mercury_reductase_MerA"/>
    <property type="match status" value="1"/>
</dbReference>
<dbReference type="InterPro" id="IPR016156">
    <property type="entry name" value="FAD/NAD-linked_Rdtase_dimer_sf"/>
</dbReference>
<dbReference type="Gene3D" id="3.50.50.60">
    <property type="entry name" value="FAD/NAD(P)-binding domain"/>
    <property type="match status" value="2"/>
</dbReference>
<evidence type="ECO:0000256" key="9">
    <source>
        <dbReference type="RuleBase" id="RU003691"/>
    </source>
</evidence>
<organism evidence="12 13">
    <name type="scientific">Trichocoleus desertorum GB2-A4</name>
    <dbReference type="NCBI Taxonomy" id="2933944"/>
    <lineage>
        <taxon>Bacteria</taxon>
        <taxon>Bacillati</taxon>
        <taxon>Cyanobacteriota</taxon>
        <taxon>Cyanophyceae</taxon>
        <taxon>Leptolyngbyales</taxon>
        <taxon>Trichocoleusaceae</taxon>
        <taxon>Trichocoleus</taxon>
    </lineage>
</organism>
<dbReference type="SUPFAM" id="SSF55424">
    <property type="entry name" value="FAD/NAD-linked reductases, dimerisation (C-terminal) domain"/>
    <property type="match status" value="1"/>
</dbReference>
<dbReference type="InterPro" id="IPR036188">
    <property type="entry name" value="FAD/NAD-bd_sf"/>
</dbReference>
<evidence type="ECO:0000256" key="8">
    <source>
        <dbReference type="ARBA" id="ARBA00023284"/>
    </source>
</evidence>
<keyword evidence="13" id="KW-1185">Reference proteome</keyword>
<dbReference type="InterPro" id="IPR004099">
    <property type="entry name" value="Pyr_nucl-diS_OxRdtase_dimer"/>
</dbReference>
<dbReference type="RefSeq" id="WP_190438718.1">
    <property type="nucleotide sequence ID" value="NZ_JAMPKM010000003.1"/>
</dbReference>
<dbReference type="PROSITE" id="PS00076">
    <property type="entry name" value="PYRIDINE_REDOX_1"/>
    <property type="match status" value="1"/>
</dbReference>
<evidence type="ECO:0000313" key="13">
    <source>
        <dbReference type="Proteomes" id="UP001464891"/>
    </source>
</evidence>
<dbReference type="InterPro" id="IPR023753">
    <property type="entry name" value="FAD/NAD-binding_dom"/>
</dbReference>
<evidence type="ECO:0000256" key="4">
    <source>
        <dbReference type="ARBA" id="ARBA00022827"/>
    </source>
</evidence>
<proteinExistence type="inferred from homology"/>
<comment type="caution">
    <text evidence="12">The sequence shown here is derived from an EMBL/GenBank/DDBJ whole genome shotgun (WGS) entry which is preliminary data.</text>
</comment>
<keyword evidence="3 9" id="KW-0285">Flavoprotein</keyword>
<comment type="similarity">
    <text evidence="2 9">Belongs to the class-I pyridine nucleotide-disulfide oxidoreductase family.</text>
</comment>
<gene>
    <name evidence="12" type="ORF">NC998_06500</name>
</gene>
<dbReference type="NCBIfam" id="NF004991">
    <property type="entry name" value="PRK06370.1-3"/>
    <property type="match status" value="1"/>
</dbReference>
<name>A0ABV0J6H0_9CYAN</name>
<evidence type="ECO:0000259" key="10">
    <source>
        <dbReference type="Pfam" id="PF02852"/>
    </source>
</evidence>
<dbReference type="PRINTS" id="PR00368">
    <property type="entry name" value="FADPNR"/>
</dbReference>
<keyword evidence="4 9" id="KW-0274">FAD</keyword>
<evidence type="ECO:0000256" key="2">
    <source>
        <dbReference type="ARBA" id="ARBA00007532"/>
    </source>
</evidence>
<dbReference type="Pfam" id="PF07992">
    <property type="entry name" value="Pyr_redox_2"/>
    <property type="match status" value="1"/>
</dbReference>
<evidence type="ECO:0000256" key="1">
    <source>
        <dbReference type="ARBA" id="ARBA00001974"/>
    </source>
</evidence>
<comment type="cofactor">
    <cofactor evidence="1">
        <name>FAD</name>
        <dbReference type="ChEBI" id="CHEBI:57692"/>
    </cofactor>
</comment>